<dbReference type="PANTHER" id="PTHR22749">
    <property type="entry name" value="RIBOFLAVIN KINASE/FMN ADENYLYLTRANSFERASE"/>
    <property type="match status" value="1"/>
</dbReference>
<dbReference type="Pfam" id="PF01687">
    <property type="entry name" value="Flavokinase"/>
    <property type="match status" value="1"/>
</dbReference>
<feature type="domain" description="Riboflavin kinase" evidence="16">
    <location>
        <begin position="183"/>
        <end position="307"/>
    </location>
</feature>
<evidence type="ECO:0000256" key="7">
    <source>
        <dbReference type="ARBA" id="ARBA00022695"/>
    </source>
</evidence>
<keyword evidence="11 15" id="KW-0067">ATP-binding</keyword>
<evidence type="ECO:0000259" key="16">
    <source>
        <dbReference type="SMART" id="SM00904"/>
    </source>
</evidence>
<keyword evidence="7 15" id="KW-0548">Nucleotidyltransferase</keyword>
<dbReference type="FunFam" id="3.40.50.620:FF:000021">
    <property type="entry name" value="Riboflavin biosynthesis protein"/>
    <property type="match status" value="1"/>
</dbReference>
<comment type="catalytic activity">
    <reaction evidence="13 15">
        <text>riboflavin + ATP = FMN + ADP + H(+)</text>
        <dbReference type="Rhea" id="RHEA:14357"/>
        <dbReference type="ChEBI" id="CHEBI:15378"/>
        <dbReference type="ChEBI" id="CHEBI:30616"/>
        <dbReference type="ChEBI" id="CHEBI:57986"/>
        <dbReference type="ChEBI" id="CHEBI:58210"/>
        <dbReference type="ChEBI" id="CHEBI:456216"/>
        <dbReference type="EC" id="2.7.1.26"/>
    </reaction>
</comment>
<evidence type="ECO:0000256" key="3">
    <source>
        <dbReference type="ARBA" id="ARBA00005201"/>
    </source>
</evidence>
<evidence type="ECO:0000256" key="14">
    <source>
        <dbReference type="ARBA" id="ARBA00049494"/>
    </source>
</evidence>
<dbReference type="AlphaFoldDB" id="A0A7T2GJI5"/>
<dbReference type="EC" id="2.7.1.26" evidence="15"/>
<dbReference type="Gene3D" id="2.40.30.30">
    <property type="entry name" value="Riboflavin kinase-like"/>
    <property type="match status" value="1"/>
</dbReference>
<evidence type="ECO:0000256" key="11">
    <source>
        <dbReference type="ARBA" id="ARBA00022840"/>
    </source>
</evidence>
<organism evidence="17 18">
    <name type="scientific">Allosphingosinicella flava</name>
    <dbReference type="NCBI Taxonomy" id="2771430"/>
    <lineage>
        <taxon>Bacteria</taxon>
        <taxon>Pseudomonadati</taxon>
        <taxon>Pseudomonadota</taxon>
        <taxon>Alphaproteobacteria</taxon>
        <taxon>Sphingomonadales</taxon>
        <taxon>Sphingomonadaceae</taxon>
        <taxon>Allosphingosinicella</taxon>
    </lineage>
</organism>
<dbReference type="InterPro" id="IPR023468">
    <property type="entry name" value="Riboflavin_kinase"/>
</dbReference>
<dbReference type="PANTHER" id="PTHR22749:SF6">
    <property type="entry name" value="RIBOFLAVIN KINASE"/>
    <property type="match status" value="1"/>
</dbReference>
<dbReference type="InterPro" id="IPR015864">
    <property type="entry name" value="FAD_synthase"/>
</dbReference>
<dbReference type="GO" id="GO:0009398">
    <property type="term" value="P:FMN biosynthetic process"/>
    <property type="evidence" value="ECO:0007669"/>
    <property type="project" value="UniProtKB-UniRule"/>
</dbReference>
<keyword evidence="18" id="KW-1185">Reference proteome</keyword>
<name>A0A7T2GJI5_9SPHN</name>
<keyword evidence="5 15" id="KW-0288">FMN</keyword>
<keyword evidence="10 15" id="KW-0274">FAD</keyword>
<evidence type="ECO:0000313" key="17">
    <source>
        <dbReference type="EMBL" id="QPQ55010.1"/>
    </source>
</evidence>
<comment type="similarity">
    <text evidence="15">Belongs to the ribF family.</text>
</comment>
<dbReference type="CDD" id="cd02064">
    <property type="entry name" value="FAD_synthetase_N"/>
    <property type="match status" value="1"/>
</dbReference>
<keyword evidence="8 15" id="KW-0547">Nucleotide-binding</keyword>
<comment type="function">
    <text evidence="1">Catalyzes the phosphorylation of riboflavin to FMN followed by the adenylation of FMN to FAD.</text>
</comment>
<dbReference type="GO" id="GO:0006747">
    <property type="term" value="P:FAD biosynthetic process"/>
    <property type="evidence" value="ECO:0007669"/>
    <property type="project" value="UniProtKB-UniRule"/>
</dbReference>
<comment type="catalytic activity">
    <reaction evidence="14 15">
        <text>FMN + ATP + H(+) = FAD + diphosphate</text>
        <dbReference type="Rhea" id="RHEA:17237"/>
        <dbReference type="ChEBI" id="CHEBI:15378"/>
        <dbReference type="ChEBI" id="CHEBI:30616"/>
        <dbReference type="ChEBI" id="CHEBI:33019"/>
        <dbReference type="ChEBI" id="CHEBI:57692"/>
        <dbReference type="ChEBI" id="CHEBI:58210"/>
        <dbReference type="EC" id="2.7.7.2"/>
    </reaction>
</comment>
<gene>
    <name evidence="17" type="ORF">IC614_12010</name>
</gene>
<evidence type="ECO:0000256" key="15">
    <source>
        <dbReference type="PIRNR" id="PIRNR004491"/>
    </source>
</evidence>
<evidence type="ECO:0000256" key="13">
    <source>
        <dbReference type="ARBA" id="ARBA00047880"/>
    </source>
</evidence>
<comment type="pathway">
    <text evidence="3 15">Cofactor biosynthesis; FMN biosynthesis; FMN from riboflavin (ATP route): step 1/1.</text>
</comment>
<dbReference type="NCBIfam" id="TIGR00083">
    <property type="entry name" value="ribF"/>
    <property type="match status" value="1"/>
</dbReference>
<dbReference type="InterPro" id="IPR023465">
    <property type="entry name" value="Riboflavin_kinase_dom_sf"/>
</dbReference>
<evidence type="ECO:0000256" key="1">
    <source>
        <dbReference type="ARBA" id="ARBA00002121"/>
    </source>
</evidence>
<evidence type="ECO:0000256" key="9">
    <source>
        <dbReference type="ARBA" id="ARBA00022777"/>
    </source>
</evidence>
<proteinExistence type="inferred from homology"/>
<dbReference type="KEGG" id="sflv:IC614_12010"/>
<evidence type="ECO:0000256" key="6">
    <source>
        <dbReference type="ARBA" id="ARBA00022679"/>
    </source>
</evidence>
<evidence type="ECO:0000256" key="10">
    <source>
        <dbReference type="ARBA" id="ARBA00022827"/>
    </source>
</evidence>
<dbReference type="UniPathway" id="UPA00276">
    <property type="reaction ID" value="UER00406"/>
</dbReference>
<dbReference type="Gene3D" id="3.40.50.620">
    <property type="entry name" value="HUPs"/>
    <property type="match status" value="1"/>
</dbReference>
<keyword evidence="12" id="KW-0511">Multifunctional enzyme</keyword>
<dbReference type="EMBL" id="CP065592">
    <property type="protein sequence ID" value="QPQ55010.1"/>
    <property type="molecule type" value="Genomic_DNA"/>
</dbReference>
<evidence type="ECO:0000256" key="2">
    <source>
        <dbReference type="ARBA" id="ARBA00004726"/>
    </source>
</evidence>
<protein>
    <recommendedName>
        <fullName evidence="15">Riboflavin biosynthesis protein</fullName>
    </recommendedName>
    <domain>
        <recommendedName>
            <fullName evidence="15">Riboflavin kinase</fullName>
            <ecNumber evidence="15">2.7.1.26</ecNumber>
        </recommendedName>
        <alternativeName>
            <fullName evidence="15">Flavokinase</fullName>
        </alternativeName>
    </domain>
    <domain>
        <recommendedName>
            <fullName evidence="15">FMN adenylyltransferase</fullName>
            <ecNumber evidence="15">2.7.7.2</ecNumber>
        </recommendedName>
        <alternativeName>
            <fullName evidence="15">FAD pyrophosphorylase</fullName>
        </alternativeName>
        <alternativeName>
            <fullName evidence="15">FAD synthase</fullName>
        </alternativeName>
    </domain>
</protein>
<dbReference type="GO" id="GO:0009231">
    <property type="term" value="P:riboflavin biosynthetic process"/>
    <property type="evidence" value="ECO:0007669"/>
    <property type="project" value="InterPro"/>
</dbReference>
<dbReference type="Proteomes" id="UP000594873">
    <property type="component" value="Chromosome"/>
</dbReference>
<dbReference type="SUPFAM" id="SSF52374">
    <property type="entry name" value="Nucleotidylyl transferase"/>
    <property type="match status" value="1"/>
</dbReference>
<dbReference type="PIRSF" id="PIRSF004491">
    <property type="entry name" value="FAD_Synth"/>
    <property type="match status" value="1"/>
</dbReference>
<evidence type="ECO:0000256" key="8">
    <source>
        <dbReference type="ARBA" id="ARBA00022741"/>
    </source>
</evidence>
<dbReference type="GO" id="GO:0005524">
    <property type="term" value="F:ATP binding"/>
    <property type="evidence" value="ECO:0007669"/>
    <property type="project" value="UniProtKB-UniRule"/>
</dbReference>
<evidence type="ECO:0000313" key="18">
    <source>
        <dbReference type="Proteomes" id="UP000594873"/>
    </source>
</evidence>
<dbReference type="GO" id="GO:0008531">
    <property type="term" value="F:riboflavin kinase activity"/>
    <property type="evidence" value="ECO:0007669"/>
    <property type="project" value="UniProtKB-UniRule"/>
</dbReference>
<dbReference type="SMART" id="SM00904">
    <property type="entry name" value="Flavokinase"/>
    <property type="match status" value="1"/>
</dbReference>
<dbReference type="InterPro" id="IPR015865">
    <property type="entry name" value="Riboflavin_kinase_bac/euk"/>
</dbReference>
<dbReference type="EC" id="2.7.7.2" evidence="15"/>
<dbReference type="SUPFAM" id="SSF82114">
    <property type="entry name" value="Riboflavin kinase-like"/>
    <property type="match status" value="1"/>
</dbReference>
<dbReference type="GO" id="GO:0003919">
    <property type="term" value="F:FMN adenylyltransferase activity"/>
    <property type="evidence" value="ECO:0007669"/>
    <property type="project" value="UniProtKB-UniRule"/>
</dbReference>
<comment type="pathway">
    <text evidence="2 15">Cofactor biosynthesis; FAD biosynthesis; FAD from FMN: step 1/1.</text>
</comment>
<dbReference type="InterPro" id="IPR014729">
    <property type="entry name" value="Rossmann-like_a/b/a_fold"/>
</dbReference>
<accession>A0A7T2GJI5</accession>
<sequence length="323" mass="35117">MERLDGGAKVPEHLHGGIVALGNFDGFHLGHQAVVGRAVERARAEGRPALVATFDPHPVRHFRPDTPPFRLTTLDQRQRLFAEAGADAMLVFHFDGELASVTAEDFVTDRLLARIGAAGVVTGEDFTFGKGRGGDTGVLRAMGEEHGFSVDTVAPVLNDGLAVSSSRIREALQVGDCETAARLLTRPFAIEAIVEHGDKRGRAIGYPTANMSLGKYLRPAFGIYAVRGRLPNGRSLDGAASLGIRPMFDPPKELLEPYFFDFSGNLYGQRVEVELISYLRPEAKFHDMDALIRQMDADCIEARRRLSLYSSPRTDPGSTNTGG</sequence>
<dbReference type="InterPro" id="IPR002606">
    <property type="entry name" value="Riboflavin_kinase_bac"/>
</dbReference>
<dbReference type="RefSeq" id="WP_200971686.1">
    <property type="nucleotide sequence ID" value="NZ_CP065592.1"/>
</dbReference>
<evidence type="ECO:0000256" key="4">
    <source>
        <dbReference type="ARBA" id="ARBA00022630"/>
    </source>
</evidence>
<keyword evidence="9 15" id="KW-0418">Kinase</keyword>
<dbReference type="UniPathway" id="UPA00277">
    <property type="reaction ID" value="UER00407"/>
</dbReference>
<reference evidence="17 18" key="1">
    <citation type="submission" date="2020-11" db="EMBL/GenBank/DDBJ databases">
        <title>Genome seq and assembly of Sphingosinicella sp.</title>
        <authorList>
            <person name="Chhetri G."/>
        </authorList>
    </citation>
    <scope>NUCLEOTIDE SEQUENCE [LARGE SCALE GENOMIC DNA]</scope>
    <source>
        <strain evidence="17 18">UDD2</strain>
    </source>
</reference>
<dbReference type="NCBIfam" id="NF004160">
    <property type="entry name" value="PRK05627.1-3"/>
    <property type="match status" value="1"/>
</dbReference>
<keyword evidence="6 15" id="KW-0808">Transferase</keyword>
<keyword evidence="4 15" id="KW-0285">Flavoprotein</keyword>
<evidence type="ECO:0000256" key="12">
    <source>
        <dbReference type="ARBA" id="ARBA00023268"/>
    </source>
</evidence>
<dbReference type="Pfam" id="PF06574">
    <property type="entry name" value="FAD_syn"/>
    <property type="match status" value="1"/>
</dbReference>
<evidence type="ECO:0000256" key="5">
    <source>
        <dbReference type="ARBA" id="ARBA00022643"/>
    </source>
</evidence>